<feature type="transmembrane region" description="Helical" evidence="6">
    <location>
        <begin position="209"/>
        <end position="233"/>
    </location>
</feature>
<evidence type="ECO:0000256" key="6">
    <source>
        <dbReference type="SAM" id="Phobius"/>
    </source>
</evidence>
<gene>
    <name evidence="7" type="ORF">H1B27_21455</name>
</gene>
<evidence type="ECO:0000256" key="1">
    <source>
        <dbReference type="ARBA" id="ARBA00004651"/>
    </source>
</evidence>
<feature type="transmembrane region" description="Helical" evidence="6">
    <location>
        <begin position="48"/>
        <end position="70"/>
    </location>
</feature>
<feature type="transmembrane region" description="Helical" evidence="6">
    <location>
        <begin position="108"/>
        <end position="130"/>
    </location>
</feature>
<keyword evidence="3 6" id="KW-0812">Transmembrane</keyword>
<comment type="subcellular location">
    <subcellularLocation>
        <location evidence="1">Cell membrane</location>
        <topology evidence="1">Multi-pass membrane protein</topology>
    </subcellularLocation>
</comment>
<dbReference type="RefSeq" id="WP_061878794.1">
    <property type="nucleotide sequence ID" value="NZ_JACEGD010000019.1"/>
</dbReference>
<proteinExistence type="predicted"/>
<accession>A0ABS0P6J1</accession>
<feature type="transmembrane region" description="Helical" evidence="6">
    <location>
        <begin position="281"/>
        <end position="302"/>
    </location>
</feature>
<evidence type="ECO:0000313" key="7">
    <source>
        <dbReference type="EMBL" id="MBH5388838.1"/>
    </source>
</evidence>
<keyword evidence="2" id="KW-1003">Cell membrane</keyword>
<keyword evidence="4 6" id="KW-1133">Transmembrane helix</keyword>
<dbReference type="Proteomes" id="UP001194539">
    <property type="component" value="Unassembled WGS sequence"/>
</dbReference>
<feature type="transmembrane region" description="Helical" evidence="6">
    <location>
        <begin position="245"/>
        <end position="269"/>
    </location>
</feature>
<feature type="transmembrane region" description="Helical" evidence="6">
    <location>
        <begin position="372"/>
        <end position="394"/>
    </location>
</feature>
<keyword evidence="5 6" id="KW-0472">Membrane</keyword>
<feature type="transmembrane region" description="Helical" evidence="6">
    <location>
        <begin position="347"/>
        <end position="366"/>
    </location>
</feature>
<dbReference type="PANTHER" id="PTHR30250:SF11">
    <property type="entry name" value="O-ANTIGEN TRANSPORTER-RELATED"/>
    <property type="match status" value="1"/>
</dbReference>
<evidence type="ECO:0000256" key="2">
    <source>
        <dbReference type="ARBA" id="ARBA00022475"/>
    </source>
</evidence>
<feature type="transmembrane region" description="Helical" evidence="6">
    <location>
        <begin position="314"/>
        <end position="335"/>
    </location>
</feature>
<dbReference type="InterPro" id="IPR050833">
    <property type="entry name" value="Poly_Biosynth_Transport"/>
</dbReference>
<evidence type="ECO:0000256" key="3">
    <source>
        <dbReference type="ARBA" id="ARBA00022692"/>
    </source>
</evidence>
<feature type="transmembrane region" description="Helical" evidence="6">
    <location>
        <begin position="142"/>
        <end position="164"/>
    </location>
</feature>
<feature type="transmembrane region" description="Helical" evidence="6">
    <location>
        <begin position="7"/>
        <end position="28"/>
    </location>
</feature>
<sequence>MKTYLIKYFVLGSEQVIFSFSNFFYLAVVARRLPLAEFAELSLGYTCYLILIGAHHAVICDPIIATGISAQDSQRSLLRRLWTINVSFCCLALAAGCALVLTSSTHEMQTLTVVALACLFFSFAGPVQFVRRIMHIQGHVQASAVAAAAYATVLIVSAWMLPHVNLESHFAYTVPFILGNLVFLVSAWRNIPRKLNDNQNISLKSHFRAGYSFLINNLLGLATTNIYPFVFVFLNSPEAVASYRLMFAVIAPFAQLLGGLSGFITPRIAVARISQIETPHLLILALIVFAPLPLAVMAIWFGSDAASLIFGAKYVALGGSIPVALISTSFALALATVSMWLRANHRLGLMQAGSLISAAITAVIAIPSCLALGVTGAFVSLAIANGAAALWVAVKGTSGRIRTQPG</sequence>
<feature type="transmembrane region" description="Helical" evidence="6">
    <location>
        <begin position="82"/>
        <end position="102"/>
    </location>
</feature>
<feature type="transmembrane region" description="Helical" evidence="6">
    <location>
        <begin position="170"/>
        <end position="188"/>
    </location>
</feature>
<comment type="caution">
    <text evidence="7">The sequence shown here is derived from an EMBL/GenBank/DDBJ whole genome shotgun (WGS) entry which is preliminary data.</text>
</comment>
<dbReference type="EMBL" id="JACEGD010000019">
    <property type="protein sequence ID" value="MBH5388838.1"/>
    <property type="molecule type" value="Genomic_DNA"/>
</dbReference>
<evidence type="ECO:0008006" key="9">
    <source>
        <dbReference type="Google" id="ProtNLM"/>
    </source>
</evidence>
<organism evidence="7 8">
    <name type="scientific">Bradyrhizobium diversitatis</name>
    <dbReference type="NCBI Taxonomy" id="2755406"/>
    <lineage>
        <taxon>Bacteria</taxon>
        <taxon>Pseudomonadati</taxon>
        <taxon>Pseudomonadota</taxon>
        <taxon>Alphaproteobacteria</taxon>
        <taxon>Hyphomicrobiales</taxon>
        <taxon>Nitrobacteraceae</taxon>
        <taxon>Bradyrhizobium</taxon>
    </lineage>
</organism>
<keyword evidence="8" id="KW-1185">Reference proteome</keyword>
<evidence type="ECO:0000256" key="4">
    <source>
        <dbReference type="ARBA" id="ARBA00022989"/>
    </source>
</evidence>
<evidence type="ECO:0000313" key="8">
    <source>
        <dbReference type="Proteomes" id="UP001194539"/>
    </source>
</evidence>
<evidence type="ECO:0000256" key="5">
    <source>
        <dbReference type="ARBA" id="ARBA00023136"/>
    </source>
</evidence>
<dbReference type="PANTHER" id="PTHR30250">
    <property type="entry name" value="PST FAMILY PREDICTED COLANIC ACID TRANSPORTER"/>
    <property type="match status" value="1"/>
</dbReference>
<reference evidence="7 8" key="1">
    <citation type="submission" date="2020-07" db="EMBL/GenBank/DDBJ databases">
        <title>Bradyrhizobium diversity isolated from nodules of indigenous legumes of Western Australia.</title>
        <authorList>
            <person name="Klepa M.S."/>
        </authorList>
    </citation>
    <scope>NUCLEOTIDE SEQUENCE [LARGE SCALE GENOMIC DNA]</scope>
    <source>
        <strain evidence="7 8">CNPSo 4019</strain>
    </source>
</reference>
<protein>
    <recommendedName>
        <fullName evidence="9">O-antigen/teichoic acid export membrane protein</fullName>
    </recommendedName>
</protein>
<name>A0ABS0P6J1_9BRAD</name>